<proteinExistence type="predicted"/>
<dbReference type="Proteomes" id="UP000279236">
    <property type="component" value="Unassembled WGS sequence"/>
</dbReference>
<dbReference type="GeneID" id="39592685"/>
<reference evidence="1 2" key="1">
    <citation type="submission" date="2018-11" db="EMBL/GenBank/DDBJ databases">
        <title>Genome sequence of Apiotrichum porosum DSM 27194.</title>
        <authorList>
            <person name="Aliyu H."/>
            <person name="Gorte O."/>
            <person name="Ochsenreither K."/>
        </authorList>
    </citation>
    <scope>NUCLEOTIDE SEQUENCE [LARGE SCALE GENOMIC DNA]</scope>
    <source>
        <strain evidence="1 2">DSM 27194</strain>
    </source>
</reference>
<protein>
    <submittedName>
        <fullName evidence="1">Uncharacterized protein</fullName>
    </submittedName>
</protein>
<dbReference type="EMBL" id="RSCE01000006">
    <property type="protein sequence ID" value="RSH81945.1"/>
    <property type="molecule type" value="Genomic_DNA"/>
</dbReference>
<accession>A0A427XT01</accession>
<dbReference type="PANTHER" id="PTHR30613">
    <property type="entry name" value="UNCHARACTERIZED PROTEIN YBIU-RELATED"/>
    <property type="match status" value="1"/>
</dbReference>
<dbReference type="SUPFAM" id="SSF51197">
    <property type="entry name" value="Clavaminate synthase-like"/>
    <property type="match status" value="1"/>
</dbReference>
<dbReference type="PANTHER" id="PTHR30613:SF1">
    <property type="entry name" value="DUF1479 DOMAIN PROTEIN (AFU_ORTHOLOGUE AFUA_5G09280)"/>
    <property type="match status" value="1"/>
</dbReference>
<sequence length="399" mass="42034">MLATVPRAAPRAARRALTTATALRAPLAPPYAHANRSALAPPYTHPLASPVRDEDRLKAPYAFSVPRNSQTATGPSSREWVAAVFDTAAGREWAMSAWESALVELAEQPATAPEIPFQALTAVLADPNMQSLVARTGAVVVRDVVRDALAEAWAKELIEARAARGHATFYNQAQVDARADPSVLSAAGQLLRALVPEVANAETAYVRVDAAAAGPSSSNWTGKSVWAVDNTTAGFTPVHAHLTLQRTDVAVPTSTAAATYALLRPFFAPKASRISFYHAEDYLNGKNWQLRQSATGPDYDAPLVHIRPAAVSLAPGDVLITHAGLNVAAADTAGLVLPVHPLPATEGNAQFVKLQRASFEAGVPPPHAETADSPIALEEAGDASMIASWGGRRAMGYGF</sequence>
<dbReference type="OrthoDB" id="8249012at2759"/>
<name>A0A427XT01_9TREE</name>
<keyword evidence="2" id="KW-1185">Reference proteome</keyword>
<dbReference type="InterPro" id="IPR027443">
    <property type="entry name" value="IPNS-like_sf"/>
</dbReference>
<comment type="caution">
    <text evidence="1">The sequence shown here is derived from an EMBL/GenBank/DDBJ whole genome shotgun (WGS) entry which is preliminary data.</text>
</comment>
<gene>
    <name evidence="1" type="ORF">EHS24_008142</name>
</gene>
<dbReference type="AlphaFoldDB" id="A0A427XT01"/>
<dbReference type="Gene3D" id="2.60.120.330">
    <property type="entry name" value="B-lactam Antibiotic, Isopenicillin N Synthase, Chain"/>
    <property type="match status" value="2"/>
</dbReference>
<organism evidence="1 2">
    <name type="scientific">Apiotrichum porosum</name>
    <dbReference type="NCBI Taxonomy" id="105984"/>
    <lineage>
        <taxon>Eukaryota</taxon>
        <taxon>Fungi</taxon>
        <taxon>Dikarya</taxon>
        <taxon>Basidiomycota</taxon>
        <taxon>Agaricomycotina</taxon>
        <taxon>Tremellomycetes</taxon>
        <taxon>Trichosporonales</taxon>
        <taxon>Trichosporonaceae</taxon>
        <taxon>Apiotrichum</taxon>
    </lineage>
</organism>
<evidence type="ECO:0000313" key="2">
    <source>
        <dbReference type="Proteomes" id="UP000279236"/>
    </source>
</evidence>
<dbReference type="InterPro" id="IPR010856">
    <property type="entry name" value="Gig2-like"/>
</dbReference>
<dbReference type="RefSeq" id="XP_028476400.1">
    <property type="nucleotide sequence ID" value="XM_028623467.1"/>
</dbReference>
<evidence type="ECO:0000313" key="1">
    <source>
        <dbReference type="EMBL" id="RSH81945.1"/>
    </source>
</evidence>
<dbReference type="Pfam" id="PF07350">
    <property type="entry name" value="Gig2-like"/>
    <property type="match status" value="1"/>
</dbReference>